<dbReference type="AlphaFoldDB" id="A0A934IHI4"/>
<organism evidence="10 11">
    <name type="scientific">Acuticoccus mangrovi</name>
    <dbReference type="NCBI Taxonomy" id="2796142"/>
    <lineage>
        <taxon>Bacteria</taxon>
        <taxon>Pseudomonadati</taxon>
        <taxon>Pseudomonadota</taxon>
        <taxon>Alphaproteobacteria</taxon>
        <taxon>Hyphomicrobiales</taxon>
        <taxon>Amorphaceae</taxon>
        <taxon>Acuticoccus</taxon>
    </lineage>
</organism>
<dbReference type="InterPro" id="IPR015422">
    <property type="entry name" value="PyrdxlP-dep_Trfase_small"/>
</dbReference>
<dbReference type="GO" id="GO:0004069">
    <property type="term" value="F:L-aspartate:2-oxoglutarate aminotransferase activity"/>
    <property type="evidence" value="ECO:0007669"/>
    <property type="project" value="UniProtKB-EC"/>
</dbReference>
<dbReference type="GO" id="GO:0006520">
    <property type="term" value="P:amino acid metabolic process"/>
    <property type="evidence" value="ECO:0007669"/>
    <property type="project" value="InterPro"/>
</dbReference>
<evidence type="ECO:0000313" key="11">
    <source>
        <dbReference type="Proteomes" id="UP000609531"/>
    </source>
</evidence>
<evidence type="ECO:0000313" key="10">
    <source>
        <dbReference type="EMBL" id="MBJ3776568.1"/>
    </source>
</evidence>
<dbReference type="InterPro" id="IPR050596">
    <property type="entry name" value="AspAT/PAT-like"/>
</dbReference>
<dbReference type="SUPFAM" id="SSF53383">
    <property type="entry name" value="PLP-dependent transferases"/>
    <property type="match status" value="1"/>
</dbReference>
<proteinExistence type="inferred from homology"/>
<reference evidence="10" key="1">
    <citation type="submission" date="2020-12" db="EMBL/GenBank/DDBJ databases">
        <title>Bacterial taxonomy.</title>
        <authorList>
            <person name="Pan X."/>
        </authorList>
    </citation>
    <scope>NUCLEOTIDE SEQUENCE</scope>
    <source>
        <strain evidence="10">B2012</strain>
    </source>
</reference>
<keyword evidence="6" id="KW-0663">Pyridoxal phosphate</keyword>
<evidence type="ECO:0000259" key="9">
    <source>
        <dbReference type="Pfam" id="PF00155"/>
    </source>
</evidence>
<comment type="subunit">
    <text evidence="3">Homodimer.</text>
</comment>
<gene>
    <name evidence="10" type="ORF">JCR33_12755</name>
</gene>
<protein>
    <recommendedName>
        <fullName evidence="8">Aminotransferase</fullName>
        <ecNumber evidence="8">2.6.1.-</ecNumber>
    </recommendedName>
</protein>
<dbReference type="EC" id="2.6.1.-" evidence="8"/>
<comment type="caution">
    <text evidence="10">The sequence shown here is derived from an EMBL/GenBank/DDBJ whole genome shotgun (WGS) entry which is preliminary data.</text>
</comment>
<evidence type="ECO:0000256" key="7">
    <source>
        <dbReference type="ARBA" id="ARBA00049185"/>
    </source>
</evidence>
<evidence type="ECO:0000256" key="6">
    <source>
        <dbReference type="ARBA" id="ARBA00022898"/>
    </source>
</evidence>
<evidence type="ECO:0000256" key="4">
    <source>
        <dbReference type="ARBA" id="ARBA00022576"/>
    </source>
</evidence>
<comment type="cofactor">
    <cofactor evidence="1 8">
        <name>pyridoxal 5'-phosphate</name>
        <dbReference type="ChEBI" id="CHEBI:597326"/>
    </cofactor>
</comment>
<evidence type="ECO:0000256" key="5">
    <source>
        <dbReference type="ARBA" id="ARBA00022679"/>
    </source>
</evidence>
<evidence type="ECO:0000256" key="3">
    <source>
        <dbReference type="ARBA" id="ARBA00011738"/>
    </source>
</evidence>
<dbReference type="Gene3D" id="3.40.640.10">
    <property type="entry name" value="Type I PLP-dependent aspartate aminotransferase-like (Major domain)"/>
    <property type="match status" value="1"/>
</dbReference>
<sequence>MLDHPRLRLAPRMSRLRPSPTAEISQRLRRLAAEAREVINLGEGELDFDTPVHVRRAAHDAIERGETKYTSVAGTQVLREAIRDKLHNENGLDYTLDEIIAGPGAKPLILDALMATVSPGDEVIIPAPHWVSYPDMARLADGEPVILPCDAASDWKPTPERLAAALTPKSRWLVLNSPNNPTGAILTAEELSALARVLAPYPDVLVLCDDIYEHIRYDGLPFATMPEVEPALKSRCVVINGVSKAFSMTGWRLGYAAGPAPLIKAMETLQSQSSTNASSISQAAAVAALREERDFMDEWLTTLDERRHIVLEAIERAPGLACGRPQGAFYAYIDCSGLIGRKRPDSDVIKTDGDVAAWILDASGVGLIPGAAFGTSPYLRLAYAVDTDVLRRAMQGIVDACKQLG</sequence>
<keyword evidence="11" id="KW-1185">Reference proteome</keyword>
<keyword evidence="5 8" id="KW-0808">Transferase</keyword>
<dbReference type="RefSeq" id="WP_198882474.1">
    <property type="nucleotide sequence ID" value="NZ_JAEKJA010000010.1"/>
</dbReference>
<dbReference type="CDD" id="cd00609">
    <property type="entry name" value="AAT_like"/>
    <property type="match status" value="1"/>
</dbReference>
<keyword evidence="4 8" id="KW-0032">Aminotransferase</keyword>
<dbReference type="Pfam" id="PF00155">
    <property type="entry name" value="Aminotran_1_2"/>
    <property type="match status" value="1"/>
</dbReference>
<dbReference type="FunFam" id="3.40.640.10:FF:000033">
    <property type="entry name" value="Aspartate aminotransferase"/>
    <property type="match status" value="1"/>
</dbReference>
<dbReference type="GO" id="GO:0030170">
    <property type="term" value="F:pyridoxal phosphate binding"/>
    <property type="evidence" value="ECO:0007669"/>
    <property type="project" value="InterPro"/>
</dbReference>
<dbReference type="InterPro" id="IPR004838">
    <property type="entry name" value="NHTrfase_class1_PyrdxlP-BS"/>
</dbReference>
<dbReference type="Gene3D" id="3.90.1150.10">
    <property type="entry name" value="Aspartate Aminotransferase, domain 1"/>
    <property type="match status" value="1"/>
</dbReference>
<dbReference type="EMBL" id="JAEKJA010000010">
    <property type="protein sequence ID" value="MBJ3776568.1"/>
    <property type="molecule type" value="Genomic_DNA"/>
</dbReference>
<dbReference type="InterPro" id="IPR004839">
    <property type="entry name" value="Aminotransferase_I/II_large"/>
</dbReference>
<feature type="domain" description="Aminotransferase class I/classII large" evidence="9">
    <location>
        <begin position="37"/>
        <end position="397"/>
    </location>
</feature>
<evidence type="ECO:0000256" key="8">
    <source>
        <dbReference type="RuleBase" id="RU000481"/>
    </source>
</evidence>
<dbReference type="InterPro" id="IPR015424">
    <property type="entry name" value="PyrdxlP-dep_Trfase"/>
</dbReference>
<dbReference type="PROSITE" id="PS00105">
    <property type="entry name" value="AA_TRANSFER_CLASS_1"/>
    <property type="match status" value="1"/>
</dbReference>
<comment type="similarity">
    <text evidence="2 8">Belongs to the class-I pyridoxal-phosphate-dependent aminotransferase family.</text>
</comment>
<accession>A0A934IHI4</accession>
<dbReference type="InterPro" id="IPR015421">
    <property type="entry name" value="PyrdxlP-dep_Trfase_major"/>
</dbReference>
<evidence type="ECO:0000256" key="1">
    <source>
        <dbReference type="ARBA" id="ARBA00001933"/>
    </source>
</evidence>
<dbReference type="Proteomes" id="UP000609531">
    <property type="component" value="Unassembled WGS sequence"/>
</dbReference>
<dbReference type="PANTHER" id="PTHR46383">
    <property type="entry name" value="ASPARTATE AMINOTRANSFERASE"/>
    <property type="match status" value="1"/>
</dbReference>
<name>A0A934IHI4_9HYPH</name>
<dbReference type="PANTHER" id="PTHR46383:SF1">
    <property type="entry name" value="ASPARTATE AMINOTRANSFERASE"/>
    <property type="match status" value="1"/>
</dbReference>
<evidence type="ECO:0000256" key="2">
    <source>
        <dbReference type="ARBA" id="ARBA00007441"/>
    </source>
</evidence>
<comment type="catalytic activity">
    <reaction evidence="7">
        <text>L-aspartate + 2-oxoglutarate = oxaloacetate + L-glutamate</text>
        <dbReference type="Rhea" id="RHEA:21824"/>
        <dbReference type="ChEBI" id="CHEBI:16452"/>
        <dbReference type="ChEBI" id="CHEBI:16810"/>
        <dbReference type="ChEBI" id="CHEBI:29985"/>
        <dbReference type="ChEBI" id="CHEBI:29991"/>
        <dbReference type="EC" id="2.6.1.1"/>
    </reaction>
</comment>